<proteinExistence type="inferred from homology"/>
<comment type="similarity">
    <text evidence="1">Belongs to the peptidase C14B family.</text>
</comment>
<dbReference type="GO" id="GO:0004197">
    <property type="term" value="F:cysteine-type endopeptidase activity"/>
    <property type="evidence" value="ECO:0007669"/>
    <property type="project" value="InterPro"/>
</dbReference>
<dbReference type="HOGENOM" id="CLU_029389_2_4_1"/>
<feature type="domain" description="Peptidase C14 caspase" evidence="2">
    <location>
        <begin position="7"/>
        <end position="256"/>
    </location>
</feature>
<dbReference type="InterPro" id="IPR011600">
    <property type="entry name" value="Pept_C14_caspase"/>
</dbReference>
<evidence type="ECO:0000256" key="1">
    <source>
        <dbReference type="ARBA" id="ARBA00009005"/>
    </source>
</evidence>
<name>A0A0E0D1H0_9ORYZ</name>
<dbReference type="Proteomes" id="UP000008021">
    <property type="component" value="Chromosome 3"/>
</dbReference>
<dbReference type="Gene3D" id="3.40.50.12660">
    <property type="match status" value="1"/>
</dbReference>
<dbReference type="Pfam" id="PF00656">
    <property type="entry name" value="Peptidase_C14"/>
    <property type="match status" value="1"/>
</dbReference>
<evidence type="ECO:0000313" key="4">
    <source>
        <dbReference type="Proteomes" id="UP000008021"/>
    </source>
</evidence>
<keyword evidence="4" id="KW-1185">Reference proteome</keyword>
<dbReference type="EnsemblPlants" id="OMERI03G17900.1">
    <property type="protein sequence ID" value="OMERI03G17900.1"/>
    <property type="gene ID" value="OMERI03G17900"/>
</dbReference>
<evidence type="ECO:0000313" key="3">
    <source>
        <dbReference type="EnsemblPlants" id="OMERI03G17900.1"/>
    </source>
</evidence>
<organism evidence="3">
    <name type="scientific">Oryza meridionalis</name>
    <dbReference type="NCBI Taxonomy" id="40149"/>
    <lineage>
        <taxon>Eukaryota</taxon>
        <taxon>Viridiplantae</taxon>
        <taxon>Streptophyta</taxon>
        <taxon>Embryophyta</taxon>
        <taxon>Tracheophyta</taxon>
        <taxon>Spermatophyta</taxon>
        <taxon>Magnoliopsida</taxon>
        <taxon>Liliopsida</taxon>
        <taxon>Poales</taxon>
        <taxon>Poaceae</taxon>
        <taxon>BOP clade</taxon>
        <taxon>Oryzoideae</taxon>
        <taxon>Oryzeae</taxon>
        <taxon>Oryzinae</taxon>
        <taxon>Oryza</taxon>
    </lineage>
</organism>
<accession>A0A0E0D1H0</accession>
<dbReference type="GO" id="GO:0005737">
    <property type="term" value="C:cytoplasm"/>
    <property type="evidence" value="ECO:0007669"/>
    <property type="project" value="TreeGrafter"/>
</dbReference>
<dbReference type="AlphaFoldDB" id="A0A0E0D1H0"/>
<dbReference type="GO" id="GO:0006508">
    <property type="term" value="P:proteolysis"/>
    <property type="evidence" value="ECO:0007669"/>
    <property type="project" value="InterPro"/>
</dbReference>
<dbReference type="PANTHER" id="PTHR48104:SF36">
    <property type="entry name" value="ICE-LIKE PROTEASE P20 DOMAIN CONTAINING PROTEIN, EXPRESSED"/>
    <property type="match status" value="1"/>
</dbReference>
<dbReference type="PANTHER" id="PTHR48104">
    <property type="entry name" value="METACASPASE-4"/>
    <property type="match status" value="1"/>
</dbReference>
<reference evidence="3" key="2">
    <citation type="submission" date="2018-05" db="EMBL/GenBank/DDBJ databases">
        <title>OmerRS3 (Oryza meridionalis Reference Sequence Version 3).</title>
        <authorList>
            <person name="Zhang J."/>
            <person name="Kudrna D."/>
            <person name="Lee S."/>
            <person name="Talag J."/>
            <person name="Welchert J."/>
            <person name="Wing R.A."/>
        </authorList>
    </citation>
    <scope>NUCLEOTIDE SEQUENCE [LARGE SCALE GENOMIC DNA]</scope>
    <source>
        <strain evidence="3">cv. OR44</strain>
    </source>
</reference>
<reference evidence="3" key="1">
    <citation type="submission" date="2015-04" db="UniProtKB">
        <authorList>
            <consortium name="EnsemblPlants"/>
        </authorList>
    </citation>
    <scope>IDENTIFICATION</scope>
</reference>
<dbReference type="Gramene" id="OMERI03G17900.1">
    <property type="protein sequence ID" value="OMERI03G17900.1"/>
    <property type="gene ID" value="OMERI03G17900"/>
</dbReference>
<protein>
    <recommendedName>
        <fullName evidence="2">Peptidase C14 caspase domain-containing protein</fullName>
    </recommendedName>
</protein>
<dbReference type="InterPro" id="IPR050452">
    <property type="entry name" value="Metacaspase"/>
</dbReference>
<sequence length="303" mass="33491">MAVVSGRKRALLVGVSYKDDSNSKLTGSAKDVESMYNLLHDRFLFPEGSIHMLTEELGAKNPLKAPTRENILREMRWLVEGCGAGDSLVFHFSGHGRQRLDDNGDEVDGRDEELLPVDYKESGNILDDDINEAIVKPLTQGVKLHAIIDTCHSGTMLDLPYLCRFNKMGLRSRHRWVGQTRCRLSAKKEWAMVPVGGHAISISGCKDYQNSLEPDNTAGGGVMTWSFLEAVGTGTTMTYGELLGSMREKVHHRLQQSSSGKCLVTGCLGSLAAKCLPCCFLSVQEPQLCSSEEFDVYEEKFIL</sequence>
<evidence type="ECO:0000259" key="2">
    <source>
        <dbReference type="Pfam" id="PF00656"/>
    </source>
</evidence>